<evidence type="ECO:0000313" key="4">
    <source>
        <dbReference type="Proteomes" id="UP000467841"/>
    </source>
</evidence>
<dbReference type="PANTHER" id="PTHR10492:SF101">
    <property type="entry name" value="ATP-DEPENDENT DNA HELICASE"/>
    <property type="match status" value="1"/>
</dbReference>
<feature type="domain" description="DNA helicase Pif1-like DEAD-box helicase" evidence="2">
    <location>
        <begin position="8"/>
        <end position="136"/>
    </location>
</feature>
<dbReference type="GO" id="GO:0000723">
    <property type="term" value="P:telomere maintenance"/>
    <property type="evidence" value="ECO:0007669"/>
    <property type="project" value="InterPro"/>
</dbReference>
<dbReference type="SUPFAM" id="SSF52540">
    <property type="entry name" value="P-loop containing nucleoside triphosphate hydrolases"/>
    <property type="match status" value="2"/>
</dbReference>
<organism evidence="3 4">
    <name type="scientific">Microthlaspi erraticum</name>
    <dbReference type="NCBI Taxonomy" id="1685480"/>
    <lineage>
        <taxon>Eukaryota</taxon>
        <taxon>Viridiplantae</taxon>
        <taxon>Streptophyta</taxon>
        <taxon>Embryophyta</taxon>
        <taxon>Tracheophyta</taxon>
        <taxon>Spermatophyta</taxon>
        <taxon>Magnoliopsida</taxon>
        <taxon>eudicotyledons</taxon>
        <taxon>Gunneridae</taxon>
        <taxon>Pentapetalae</taxon>
        <taxon>rosids</taxon>
        <taxon>malvids</taxon>
        <taxon>Brassicales</taxon>
        <taxon>Brassicaceae</taxon>
        <taxon>Coluteocarpeae</taxon>
        <taxon>Microthlaspi</taxon>
    </lineage>
</organism>
<comment type="similarity">
    <text evidence="1">Belongs to the helicase family.</text>
</comment>
<dbReference type="OrthoDB" id="1106268at2759"/>
<dbReference type="CDD" id="cd18809">
    <property type="entry name" value="SF1_C_RecD"/>
    <property type="match status" value="1"/>
</dbReference>
<comment type="catalytic activity">
    <reaction evidence="1">
        <text>ATP + H2O = ADP + phosphate + H(+)</text>
        <dbReference type="Rhea" id="RHEA:13065"/>
        <dbReference type="ChEBI" id="CHEBI:15377"/>
        <dbReference type="ChEBI" id="CHEBI:15378"/>
        <dbReference type="ChEBI" id="CHEBI:30616"/>
        <dbReference type="ChEBI" id="CHEBI:43474"/>
        <dbReference type="ChEBI" id="CHEBI:456216"/>
        <dbReference type="EC" id="5.6.2.3"/>
    </reaction>
</comment>
<sequence>MVSEERAKHFMWKTLSAAIRSRGEIVLNVASSGIASLLLEGGRTAHSRFAIPINPDDFTMCKFAPCSDLGNLAKQASLIIWDEAPMMSKYCFEALDRSLSDIGNVDNKPFAGKVIVFGGDFRQVLPVIVGAGQAKEISDFSDWLLDVGDGKIAEPNDGEAEIDIPEGLLITATNDPMEVISNEIYSDPDMFEVDKDPRYFQDRAILCPTNDDVDMINQFMLRKIPGEERTYLSADSIDPMDIAARNNPIFTPDFLNSIKMADHVLEARVITGDLAGHKVLISIIVISPSDLKFPFRMRRRQFQLAVAFAMTINKSQGQSLKQVGLYLPRPVFSHGQLYVALSRVTSKKCLKILIVDK</sequence>
<protein>
    <recommendedName>
        <fullName evidence="1">ATP-dependent DNA helicase</fullName>
        <ecNumber evidence="1">5.6.2.3</ecNumber>
    </recommendedName>
</protein>
<keyword evidence="1" id="KW-0227">DNA damage</keyword>
<dbReference type="GO" id="GO:0006310">
    <property type="term" value="P:DNA recombination"/>
    <property type="evidence" value="ECO:0007669"/>
    <property type="project" value="UniProtKB-KW"/>
</dbReference>
<keyword evidence="1" id="KW-0234">DNA repair</keyword>
<keyword evidence="1" id="KW-0347">Helicase</keyword>
<dbReference type="InterPro" id="IPR010285">
    <property type="entry name" value="DNA_helicase_pif1-like_DEAD"/>
</dbReference>
<name>A0A6D2KLA1_9BRAS</name>
<dbReference type="EMBL" id="CACVBM020001507">
    <property type="protein sequence ID" value="CAA7052688.1"/>
    <property type="molecule type" value="Genomic_DNA"/>
</dbReference>
<dbReference type="AlphaFoldDB" id="A0A6D2KLA1"/>
<gene>
    <name evidence="3" type="ORF">MERR_LOCUS39923</name>
</gene>
<dbReference type="GO" id="GO:0043139">
    <property type="term" value="F:5'-3' DNA helicase activity"/>
    <property type="evidence" value="ECO:0007669"/>
    <property type="project" value="UniProtKB-EC"/>
</dbReference>
<dbReference type="InterPro" id="IPR027417">
    <property type="entry name" value="P-loop_NTPase"/>
</dbReference>
<dbReference type="GO" id="GO:0005524">
    <property type="term" value="F:ATP binding"/>
    <property type="evidence" value="ECO:0007669"/>
    <property type="project" value="UniProtKB-KW"/>
</dbReference>
<dbReference type="GO" id="GO:0016787">
    <property type="term" value="F:hydrolase activity"/>
    <property type="evidence" value="ECO:0007669"/>
    <property type="project" value="UniProtKB-KW"/>
</dbReference>
<comment type="caution">
    <text evidence="3">The sequence shown here is derived from an EMBL/GenBank/DDBJ whole genome shotgun (WGS) entry which is preliminary data.</text>
</comment>
<proteinExistence type="inferred from homology"/>
<evidence type="ECO:0000259" key="2">
    <source>
        <dbReference type="Pfam" id="PF05970"/>
    </source>
</evidence>
<dbReference type="EC" id="5.6.2.3" evidence="1"/>
<keyword evidence="1" id="KW-0378">Hydrolase</keyword>
<dbReference type="Gene3D" id="3.40.50.300">
    <property type="entry name" value="P-loop containing nucleotide triphosphate hydrolases"/>
    <property type="match status" value="2"/>
</dbReference>
<reference evidence="3" key="1">
    <citation type="submission" date="2020-01" db="EMBL/GenBank/DDBJ databases">
        <authorList>
            <person name="Mishra B."/>
        </authorList>
    </citation>
    <scope>NUCLEOTIDE SEQUENCE [LARGE SCALE GENOMIC DNA]</scope>
</reference>
<dbReference type="GO" id="GO:0006281">
    <property type="term" value="P:DNA repair"/>
    <property type="evidence" value="ECO:0007669"/>
    <property type="project" value="UniProtKB-KW"/>
</dbReference>
<keyword evidence="1" id="KW-0233">DNA recombination</keyword>
<dbReference type="Pfam" id="PF05970">
    <property type="entry name" value="PIF1"/>
    <property type="match status" value="1"/>
</dbReference>
<dbReference type="FunFam" id="3.40.50.300:FF:002884">
    <property type="entry name" value="ATP-dependent DNA helicase"/>
    <property type="match status" value="1"/>
</dbReference>
<dbReference type="PANTHER" id="PTHR10492">
    <property type="match status" value="1"/>
</dbReference>
<keyword evidence="4" id="KW-1185">Reference proteome</keyword>
<keyword evidence="1" id="KW-0067">ATP-binding</keyword>
<dbReference type="Proteomes" id="UP000467841">
    <property type="component" value="Unassembled WGS sequence"/>
</dbReference>
<accession>A0A6D2KLA1</accession>
<evidence type="ECO:0000313" key="3">
    <source>
        <dbReference type="EMBL" id="CAA7052688.1"/>
    </source>
</evidence>
<keyword evidence="1" id="KW-0547">Nucleotide-binding</keyword>
<comment type="cofactor">
    <cofactor evidence="1">
        <name>Mg(2+)</name>
        <dbReference type="ChEBI" id="CHEBI:18420"/>
    </cofactor>
</comment>
<evidence type="ECO:0000256" key="1">
    <source>
        <dbReference type="RuleBase" id="RU363044"/>
    </source>
</evidence>